<dbReference type="PANTHER" id="PTHR38031:SF1">
    <property type="entry name" value="SULFUR CARRIER PROTEIN CYSO"/>
    <property type="match status" value="1"/>
</dbReference>
<dbReference type="RefSeq" id="WP_133628877.1">
    <property type="nucleotide sequence ID" value="NZ_SOAZ01000022.1"/>
</dbReference>
<organism evidence="1 2">
    <name type="scientific">Fonticella tunisiensis</name>
    <dbReference type="NCBI Taxonomy" id="1096341"/>
    <lineage>
        <taxon>Bacteria</taxon>
        <taxon>Bacillati</taxon>
        <taxon>Bacillota</taxon>
        <taxon>Clostridia</taxon>
        <taxon>Eubacteriales</taxon>
        <taxon>Clostridiaceae</taxon>
        <taxon>Fonticella</taxon>
    </lineage>
</organism>
<dbReference type="InterPro" id="IPR012675">
    <property type="entry name" value="Beta-grasp_dom_sf"/>
</dbReference>
<evidence type="ECO:0000313" key="2">
    <source>
        <dbReference type="Proteomes" id="UP000295325"/>
    </source>
</evidence>
<reference evidence="1 2" key="1">
    <citation type="submission" date="2019-03" db="EMBL/GenBank/DDBJ databases">
        <title>Genomic Encyclopedia of Type Strains, Phase IV (KMG-IV): sequencing the most valuable type-strain genomes for metagenomic binning, comparative biology and taxonomic classification.</title>
        <authorList>
            <person name="Goeker M."/>
        </authorList>
    </citation>
    <scope>NUCLEOTIDE SEQUENCE [LARGE SCALE GENOMIC DNA]</scope>
    <source>
        <strain evidence="1 2">DSM 24455</strain>
    </source>
</reference>
<proteinExistence type="predicted"/>
<name>A0A4R7K9W6_9CLOT</name>
<protein>
    <submittedName>
        <fullName evidence="1">Molybdopterin synthase sulfur carrier subunit</fullName>
    </submittedName>
</protein>
<dbReference type="InterPro" id="IPR052045">
    <property type="entry name" value="Sulfur_Carrier/Prot_Modifier"/>
</dbReference>
<dbReference type="NCBIfam" id="TIGR01687">
    <property type="entry name" value="moaD_arch"/>
    <property type="match status" value="1"/>
</dbReference>
<gene>
    <name evidence="1" type="ORF">EDD71_12227</name>
</gene>
<dbReference type="InterPro" id="IPR010038">
    <property type="entry name" value="MoaD_arc-typ"/>
</dbReference>
<dbReference type="EMBL" id="SOAZ01000022">
    <property type="protein sequence ID" value="TDT51057.1"/>
    <property type="molecule type" value="Genomic_DNA"/>
</dbReference>
<dbReference type="Gene3D" id="3.10.20.30">
    <property type="match status" value="1"/>
</dbReference>
<dbReference type="SUPFAM" id="SSF54285">
    <property type="entry name" value="MoaD/ThiS"/>
    <property type="match status" value="1"/>
</dbReference>
<keyword evidence="2" id="KW-1185">Reference proteome</keyword>
<dbReference type="InterPro" id="IPR054834">
    <property type="entry name" value="SAMP1_3"/>
</dbReference>
<dbReference type="OrthoDB" id="2112016at2"/>
<dbReference type="Proteomes" id="UP000295325">
    <property type="component" value="Unassembled WGS sequence"/>
</dbReference>
<dbReference type="CDD" id="cd17505">
    <property type="entry name" value="Ubl_SAMP1_like"/>
    <property type="match status" value="1"/>
</dbReference>
<dbReference type="NCBIfam" id="NF041918">
    <property type="entry name" value="SAMP1"/>
    <property type="match status" value="1"/>
</dbReference>
<dbReference type="Pfam" id="PF02597">
    <property type="entry name" value="ThiS"/>
    <property type="match status" value="1"/>
</dbReference>
<evidence type="ECO:0000313" key="1">
    <source>
        <dbReference type="EMBL" id="TDT51057.1"/>
    </source>
</evidence>
<dbReference type="InterPro" id="IPR003749">
    <property type="entry name" value="ThiS/MoaD-like"/>
</dbReference>
<sequence length="89" mass="10314">MKVKFFAYLRDYTKAKEIELEYCSTVDELLHRLCDRYGDEIRRKLFNGSELSNEIIILINGRHIAHLEGRNTILKEDDVISIFPVVAGG</sequence>
<comment type="caution">
    <text evidence="1">The sequence shown here is derived from an EMBL/GenBank/DDBJ whole genome shotgun (WGS) entry which is preliminary data.</text>
</comment>
<dbReference type="PANTHER" id="PTHR38031">
    <property type="entry name" value="SULFUR CARRIER PROTEIN SLR0821-RELATED"/>
    <property type="match status" value="1"/>
</dbReference>
<dbReference type="AlphaFoldDB" id="A0A4R7K9W6"/>
<accession>A0A4R7K9W6</accession>
<dbReference type="InterPro" id="IPR016155">
    <property type="entry name" value="Mopterin_synth/thiamin_S_b"/>
</dbReference>